<dbReference type="InterPro" id="IPR001623">
    <property type="entry name" value="DnaJ_domain"/>
</dbReference>
<feature type="region of interest" description="Disordered" evidence="1">
    <location>
        <begin position="77"/>
        <end position="379"/>
    </location>
</feature>
<organism evidence="3 4">
    <name type="scientific">Ophiocordyceps sinensis (strain Co18 / CGMCC 3.14243)</name>
    <name type="common">Yarsagumba caterpillar fungus</name>
    <name type="synonym">Hirsutella sinensis</name>
    <dbReference type="NCBI Taxonomy" id="911162"/>
    <lineage>
        <taxon>Eukaryota</taxon>
        <taxon>Fungi</taxon>
        <taxon>Dikarya</taxon>
        <taxon>Ascomycota</taxon>
        <taxon>Pezizomycotina</taxon>
        <taxon>Sordariomycetes</taxon>
        <taxon>Hypocreomycetidae</taxon>
        <taxon>Hypocreales</taxon>
        <taxon>Ophiocordycipitaceae</taxon>
        <taxon>Ophiocordyceps</taxon>
    </lineage>
</organism>
<feature type="compositionally biased region" description="Basic and acidic residues" evidence="1">
    <location>
        <begin position="281"/>
        <end position="290"/>
    </location>
</feature>
<dbReference type="HOGENOM" id="CLU_006836_0_0_1"/>
<dbReference type="Pfam" id="PF00226">
    <property type="entry name" value="DnaJ"/>
    <property type="match status" value="1"/>
</dbReference>
<feature type="compositionally biased region" description="Low complexity" evidence="1">
    <location>
        <begin position="182"/>
        <end position="192"/>
    </location>
</feature>
<dbReference type="AlphaFoldDB" id="T5ANV3"/>
<feature type="region of interest" description="Disordered" evidence="1">
    <location>
        <begin position="459"/>
        <end position="688"/>
    </location>
</feature>
<evidence type="ECO:0000259" key="2">
    <source>
        <dbReference type="PROSITE" id="PS50076"/>
    </source>
</evidence>
<reference evidence="3 4" key="1">
    <citation type="journal article" date="2013" name="Chin. Sci. Bull.">
        <title>Genome survey uncovers the secrets of sex and lifestyle in caterpillar fungus.</title>
        <authorList>
            <person name="Hu X."/>
            <person name="Zhang Y."/>
            <person name="Xiao G."/>
            <person name="Zheng P."/>
            <person name="Xia Y."/>
            <person name="Zhang X."/>
            <person name="St Leger R.J."/>
            <person name="Liu X."/>
            <person name="Wang C."/>
        </authorList>
    </citation>
    <scope>NUCLEOTIDE SEQUENCE [LARGE SCALE GENOMIC DNA]</scope>
    <source>
        <strain evidence="4">Co18 / CGMCC 3.14243</strain>
        <tissue evidence="3">Fruit-body</tissue>
    </source>
</reference>
<feature type="compositionally biased region" description="Polar residues" evidence="1">
    <location>
        <begin position="494"/>
        <end position="521"/>
    </location>
</feature>
<dbReference type="PANTHER" id="PTHR44029">
    <property type="entry name" value="DNAJ HOMOLOG SUBFAMILY C MEMBER 21"/>
    <property type="match status" value="1"/>
</dbReference>
<dbReference type="PANTHER" id="PTHR44029:SF1">
    <property type="entry name" value="DNAJ HOMOLOG SUBFAMILY C MEMBER 21"/>
    <property type="match status" value="1"/>
</dbReference>
<dbReference type="InterPro" id="IPR036869">
    <property type="entry name" value="J_dom_sf"/>
</dbReference>
<sequence length="864" mass="94979">MADARDYYADLELPVTADVQEIKRQFRKLALKYHPDRNPGREVEVNSQFQIIQSAHEVLTDPQQKAKYDATLGRGSRFPAASGVKGNPWQNVGQQFQPPPRRNTAARNATSGAQRWQSRFSNGVPPTAKQQAPSDAEAKKNAARAFENMRKSQAQASDKNTQQQARPSQPPPPPPRTESARQRAQAAFGFRKAGFHPHSSMPGDEPPVTGQNYYPQRTGAEQPRAPSPPPRKPRPTAMPDPLNQFKSRASFADSRQRSPYSSHGGEKTDPFDGIPSGRSKSTGEPHRPEDSSTSDEGVYQEQKYGNSSTRKYATPRESRTGRGTSGEYNNGPPPNAEKQPNPDERGGSAPSMYDKPRDKHPFLHSASGTNGRSDTKSLDSVYGPCADFYAKLAPSGSQSALQSHPSFEVQQHLMLDHLIKNMGAGLQAERKSARDAGGPLKHGYTTELADELGDVSFNFSPGDDAFEPTSPVPDFGRSAKSSVDDINTRFVNDDVSSTWQFSAGNGEQADQTTSRPPSGSRANHRSPLKRQTARETGHTDHQPQTEPSSGFNPDGWSDKFSSQTFVPQPAPSASSSPTRPSRANSKKVRVRPTVGTAAIVPENSSDDETYEWRGRNSQAKPASVDSPQAMDIDSPTFATAASPAEPSSVRNIPVEPSRPEWRPGNVDSMAGEAKPERPEKVPINPNAVGSEDSEDFKANFAELKNVAPFAQQGSGLKSLADLQDNLPFESRASEELPIKLPKVHPLIFPAPPEAPLLPPTVAIEGMRPNAASWAQYLAEFGSYLERWDEFNGQVVDHFATRKAHVSRTRSSKGYAFLGARSDGDVCEYFNWVQQDNDVRQRWNACCDQHEKRLREFMVFREKMK</sequence>
<dbReference type="PRINTS" id="PR00625">
    <property type="entry name" value="JDOMAIN"/>
</dbReference>
<feature type="compositionally biased region" description="Polar residues" evidence="1">
    <location>
        <begin position="105"/>
        <end position="121"/>
    </location>
</feature>
<evidence type="ECO:0000256" key="1">
    <source>
        <dbReference type="SAM" id="MobiDB-lite"/>
    </source>
</evidence>
<dbReference type="eggNOG" id="KOG0714">
    <property type="taxonomic scope" value="Eukaryota"/>
</dbReference>
<proteinExistence type="predicted"/>
<dbReference type="PROSITE" id="PS00636">
    <property type="entry name" value="DNAJ_1"/>
    <property type="match status" value="1"/>
</dbReference>
<evidence type="ECO:0000313" key="3">
    <source>
        <dbReference type="EMBL" id="EQL03427.1"/>
    </source>
</evidence>
<accession>T5ANV3</accession>
<feature type="compositionally biased region" description="Basic and acidic residues" evidence="1">
    <location>
        <begin position="532"/>
        <end position="543"/>
    </location>
</feature>
<name>T5ANV3_OPHSC</name>
<dbReference type="InterPro" id="IPR018253">
    <property type="entry name" value="DnaJ_domain_CS"/>
</dbReference>
<dbReference type="InterPro" id="IPR051964">
    <property type="entry name" value="Chaperone_stress_response"/>
</dbReference>
<feature type="compositionally biased region" description="Low complexity" evidence="1">
    <location>
        <begin position="571"/>
        <end position="583"/>
    </location>
</feature>
<dbReference type="SMART" id="SM00271">
    <property type="entry name" value="DnaJ"/>
    <property type="match status" value="1"/>
</dbReference>
<dbReference type="Gene3D" id="1.10.287.110">
    <property type="entry name" value="DnaJ domain"/>
    <property type="match status" value="1"/>
</dbReference>
<protein>
    <submittedName>
        <fullName evidence="3">DnaJ domain protein</fullName>
    </submittedName>
</protein>
<dbReference type="OrthoDB" id="10250354at2759"/>
<dbReference type="PROSITE" id="PS50076">
    <property type="entry name" value="DNAJ_2"/>
    <property type="match status" value="1"/>
</dbReference>
<dbReference type="Proteomes" id="UP000019374">
    <property type="component" value="Unassembled WGS sequence"/>
</dbReference>
<dbReference type="EMBL" id="KE652212">
    <property type="protein sequence ID" value="EQL03427.1"/>
    <property type="molecule type" value="Genomic_DNA"/>
</dbReference>
<gene>
    <name evidence="3" type="ORF">OCS_00847</name>
</gene>
<feature type="compositionally biased region" description="Polar residues" evidence="1">
    <location>
        <begin position="151"/>
        <end position="160"/>
    </location>
</feature>
<dbReference type="CDD" id="cd06257">
    <property type="entry name" value="DnaJ"/>
    <property type="match status" value="1"/>
</dbReference>
<dbReference type="SUPFAM" id="SSF46565">
    <property type="entry name" value="Chaperone J-domain"/>
    <property type="match status" value="1"/>
</dbReference>
<dbReference type="GO" id="GO:0005737">
    <property type="term" value="C:cytoplasm"/>
    <property type="evidence" value="ECO:0007669"/>
    <property type="project" value="TreeGrafter"/>
</dbReference>
<evidence type="ECO:0000313" key="4">
    <source>
        <dbReference type="Proteomes" id="UP000019374"/>
    </source>
</evidence>
<feature type="domain" description="J" evidence="2">
    <location>
        <begin position="6"/>
        <end position="72"/>
    </location>
</feature>